<name>A0A9E7KJU9_9LILI</name>
<keyword evidence="2" id="KW-0677">Repeat</keyword>
<dbReference type="Pfam" id="PF01535">
    <property type="entry name" value="PPR"/>
    <property type="match status" value="1"/>
</dbReference>
<sequence length="419" mass="47430">MEAIGSRSLLSFSCNLCKTKVLVIGSFRPLDVKTKISFEIVCHAMLQPRKFMQRRKKVEVFKDAADEAEQKKWRKLMKEIEELGSAVPILKTQRAKMDALPRDLVLGTLVRFKQLKKWDLVSEMQRAGVKPDVVSYALLISAYGKARREQEALAVFEEMLDAGVRPTRKAYNILLDAFAISGMVEEARTVFKSMRRDKYEPDLCSYSTMLSAYVNASDMDGAEKFFRRIKEDGLKPNVVVYGTLMKGYAKLNNLEKIMRVYERMHLQGVEANQTIYTTIMDAHGKISDFGSAAIWFKEMSTHGLPPDQKAKNILLSLAKTPEEQKEANELVGNPSVSLHDSSKDSQFTEFVGDDEHGEQLKGAKTTYSGRDRAAFGHLEVNASKFTDLSNDVDNDDDDVEEDEEEKEEEHTDFIMSSSI</sequence>
<dbReference type="PROSITE" id="PS51375">
    <property type="entry name" value="PPR"/>
    <property type="match status" value="5"/>
</dbReference>
<reference evidence="5" key="1">
    <citation type="submission" date="2022-05" db="EMBL/GenBank/DDBJ databases">
        <title>The Musa troglodytarum L. genome provides insights into the mechanism of non-climacteric behaviour and enrichment of carotenoids.</title>
        <authorList>
            <person name="Wang J."/>
        </authorList>
    </citation>
    <scope>NUCLEOTIDE SEQUENCE</scope>
    <source>
        <tissue evidence="5">Leaf</tissue>
    </source>
</reference>
<dbReference type="NCBIfam" id="TIGR00756">
    <property type="entry name" value="PPR"/>
    <property type="match status" value="5"/>
</dbReference>
<dbReference type="Proteomes" id="UP001055439">
    <property type="component" value="Chromosome 8"/>
</dbReference>
<evidence type="ECO:0000313" key="6">
    <source>
        <dbReference type="Proteomes" id="UP001055439"/>
    </source>
</evidence>
<protein>
    <submittedName>
        <fullName evidence="5">Tify domain</fullName>
    </submittedName>
</protein>
<accession>A0A9E7KJU9</accession>
<dbReference type="Gene3D" id="1.25.40.10">
    <property type="entry name" value="Tetratricopeptide repeat domain"/>
    <property type="match status" value="2"/>
</dbReference>
<dbReference type="InterPro" id="IPR011990">
    <property type="entry name" value="TPR-like_helical_dom_sf"/>
</dbReference>
<gene>
    <name evidence="5" type="ORF">MUK42_17703</name>
</gene>
<evidence type="ECO:0000256" key="4">
    <source>
        <dbReference type="SAM" id="MobiDB-lite"/>
    </source>
</evidence>
<dbReference type="Pfam" id="PF13812">
    <property type="entry name" value="PPR_3"/>
    <property type="match status" value="1"/>
</dbReference>
<feature type="repeat" description="PPR" evidence="3">
    <location>
        <begin position="202"/>
        <end position="236"/>
    </location>
</feature>
<dbReference type="PANTHER" id="PTHR47447">
    <property type="entry name" value="OS03G0856100 PROTEIN"/>
    <property type="match status" value="1"/>
</dbReference>
<dbReference type="Pfam" id="PF13041">
    <property type="entry name" value="PPR_2"/>
    <property type="match status" value="1"/>
</dbReference>
<dbReference type="InterPro" id="IPR002885">
    <property type="entry name" value="PPR_rpt"/>
</dbReference>
<dbReference type="PANTHER" id="PTHR47447:SF17">
    <property type="entry name" value="OS12G0638900 PROTEIN"/>
    <property type="match status" value="1"/>
</dbReference>
<feature type="compositionally biased region" description="Acidic residues" evidence="4">
    <location>
        <begin position="390"/>
        <end position="407"/>
    </location>
</feature>
<feature type="repeat" description="PPR" evidence="3">
    <location>
        <begin position="272"/>
        <end position="306"/>
    </location>
</feature>
<feature type="region of interest" description="Disordered" evidence="4">
    <location>
        <begin position="385"/>
        <end position="419"/>
    </location>
</feature>
<dbReference type="OrthoDB" id="185373at2759"/>
<evidence type="ECO:0000256" key="2">
    <source>
        <dbReference type="ARBA" id="ARBA00022737"/>
    </source>
</evidence>
<dbReference type="AlphaFoldDB" id="A0A9E7KJU9"/>
<evidence type="ECO:0000256" key="1">
    <source>
        <dbReference type="ARBA" id="ARBA00007626"/>
    </source>
</evidence>
<proteinExistence type="inferred from homology"/>
<evidence type="ECO:0000313" key="5">
    <source>
        <dbReference type="EMBL" id="URE23573.1"/>
    </source>
</evidence>
<comment type="similarity">
    <text evidence="1">Belongs to the PPR family. P subfamily.</text>
</comment>
<keyword evidence="6" id="KW-1185">Reference proteome</keyword>
<feature type="repeat" description="PPR" evidence="3">
    <location>
        <begin position="237"/>
        <end position="271"/>
    </location>
</feature>
<feature type="repeat" description="PPR" evidence="3">
    <location>
        <begin position="132"/>
        <end position="166"/>
    </location>
</feature>
<dbReference type="EMBL" id="CP097510">
    <property type="protein sequence ID" value="URE23573.1"/>
    <property type="molecule type" value="Genomic_DNA"/>
</dbReference>
<evidence type="ECO:0000256" key="3">
    <source>
        <dbReference type="PROSITE-ProRule" id="PRU00708"/>
    </source>
</evidence>
<organism evidence="5 6">
    <name type="scientific">Musa troglodytarum</name>
    <name type="common">fe'i banana</name>
    <dbReference type="NCBI Taxonomy" id="320322"/>
    <lineage>
        <taxon>Eukaryota</taxon>
        <taxon>Viridiplantae</taxon>
        <taxon>Streptophyta</taxon>
        <taxon>Embryophyta</taxon>
        <taxon>Tracheophyta</taxon>
        <taxon>Spermatophyta</taxon>
        <taxon>Magnoliopsida</taxon>
        <taxon>Liliopsida</taxon>
        <taxon>Zingiberales</taxon>
        <taxon>Musaceae</taxon>
        <taxon>Musa</taxon>
    </lineage>
</organism>
<feature type="repeat" description="PPR" evidence="3">
    <location>
        <begin position="167"/>
        <end position="201"/>
    </location>
</feature>